<organism evidence="5 6">
    <name type="scientific">Mycolicibacterium fortuitum subsp. acetamidolyticum</name>
    <dbReference type="NCBI Taxonomy" id="144550"/>
    <lineage>
        <taxon>Bacteria</taxon>
        <taxon>Bacillati</taxon>
        <taxon>Actinomycetota</taxon>
        <taxon>Actinomycetes</taxon>
        <taxon>Mycobacteriales</taxon>
        <taxon>Mycobacteriaceae</taxon>
        <taxon>Mycolicibacterium</taxon>
    </lineage>
</organism>
<dbReference type="PANTHER" id="PTHR33392:SF6">
    <property type="entry name" value="POLYISOPRENYL-TEICHOIC ACID--PEPTIDOGLYCAN TEICHOIC ACID TRANSFERASE TAGU"/>
    <property type="match status" value="1"/>
</dbReference>
<feature type="region of interest" description="Disordered" evidence="2">
    <location>
        <begin position="73"/>
        <end position="112"/>
    </location>
</feature>
<dbReference type="PANTHER" id="PTHR33392">
    <property type="entry name" value="POLYISOPRENYL-TEICHOIC ACID--PEPTIDOGLYCAN TEICHOIC ACID TRANSFERASE TAGU"/>
    <property type="match status" value="1"/>
</dbReference>
<proteinExistence type="inferred from homology"/>
<feature type="region of interest" description="Disordered" evidence="2">
    <location>
        <begin position="1"/>
        <end position="61"/>
    </location>
</feature>
<protein>
    <submittedName>
        <fullName evidence="5">Cell envelope-related transcriptional attenuator</fullName>
    </submittedName>
</protein>
<feature type="domain" description="LytR/CpsA/Psr regulator C-terminal" evidence="4">
    <location>
        <begin position="672"/>
        <end position="756"/>
    </location>
</feature>
<evidence type="ECO:0000259" key="3">
    <source>
        <dbReference type="Pfam" id="PF03816"/>
    </source>
</evidence>
<dbReference type="EMBL" id="BCSZ01000013">
    <property type="protein sequence ID" value="GAT01426.1"/>
    <property type="molecule type" value="Genomic_DNA"/>
</dbReference>
<name>A0A100WNE5_MYCFO</name>
<evidence type="ECO:0000259" key="4">
    <source>
        <dbReference type="Pfam" id="PF13399"/>
    </source>
</evidence>
<dbReference type="InterPro" id="IPR050922">
    <property type="entry name" value="LytR/CpsA/Psr_CW_biosynth"/>
</dbReference>
<reference evidence="6" key="2">
    <citation type="submission" date="2016-02" db="EMBL/GenBank/DDBJ databases">
        <title>Draft genome sequence of five rapidly growing Mycobacterium species.</title>
        <authorList>
            <person name="Katahira K."/>
            <person name="Gotou Y."/>
            <person name="Iida K."/>
            <person name="Ogura Y."/>
            <person name="Hayashi T."/>
        </authorList>
    </citation>
    <scope>NUCLEOTIDE SEQUENCE [LARGE SCALE GENOMIC DNA]</scope>
    <source>
        <strain evidence="6">JCM6368</strain>
    </source>
</reference>
<sequence length="799" mass="86115">MSDGDNATPGRRRRSPEDSSDNQWITRSRQPLPGAAPWERQDASLPDDLASDEPTGSHADGVTVADLIAKVAGTGFTPTRHRLEPDDLDDAEADVEVGPEPEPEPDPLPEPAYVFEAEPEPAYLEEPAAEPVYTRPHVPDPTDVIEAVRIDPEDLDQEAEEPQDFPEAEEYPEHFDDEFEGAFHEPFDDEPFHDDSVDEPTDASVEESREPGEIETDNTDTDVLPALPAVYEYDAPQERPAWRVRPTPPDEHDPEETTVLEAVRPPINHRVMLVGRAAAAMLAVLTLVLTGGAWQWQSSKNNSLNKVAALDLNSRDILDPNAQFGDENFLIVGTDSRFGENGGMGAGGTEDAGGARSDTIMLVNIPANRERVVAVSFPRDLSITPMQCEPWNAETATYGPLYDEESETYGPDEVYTETKLNSAFAFGGPKCLVKVIQKLSGLSINRFMAVDFAGFSKMVDALGGIEVCSTTPLEDYELGTVLANAGRQTVDGHTALNYVRARQVTTEYNGDYGRIKRQQLFLSSLLRTLISRDTFFSLNKLNNVVNMFISDSFVDNIKTKDLVDLGQSVQGVNAGRITFVTVPTVGYADEYGNEVPRTDDMRALFDAIINDDPLPGEKNPDNTPVPGTPESATSSVQAAAPSSTPQSTAPAPAPASTDSGEMVNAITTEPQQVTVQVSNSTGQSGLASTAATELQEHGFNVNTPDDYPSTLSATTVFFSPGNEEAAATVASSFANPTIERVSGMGNVVQVVLGSDFYTVNPPTPSGSEVQVHVLKGTGASPTHLPEDLTVTNAADTTCE</sequence>
<dbReference type="NCBIfam" id="TIGR00350">
    <property type="entry name" value="lytR_cpsA_psr"/>
    <property type="match status" value="1"/>
</dbReference>
<dbReference type="Pfam" id="PF03816">
    <property type="entry name" value="LytR_cpsA_psr"/>
    <property type="match status" value="1"/>
</dbReference>
<feature type="compositionally biased region" description="Acidic residues" evidence="2">
    <location>
        <begin position="187"/>
        <end position="205"/>
    </location>
</feature>
<dbReference type="RefSeq" id="WP_242413726.1">
    <property type="nucleotide sequence ID" value="NZ_BCSZ01000013.1"/>
</dbReference>
<dbReference type="InterPro" id="IPR004474">
    <property type="entry name" value="LytR_CpsA_psr"/>
</dbReference>
<feature type="region of interest" description="Disordered" evidence="2">
    <location>
        <begin position="151"/>
        <end position="220"/>
    </location>
</feature>
<comment type="similarity">
    <text evidence="1">Belongs to the LytR/CpsA/Psr (LCP) family.</text>
</comment>
<feature type="domain" description="Cell envelope-related transcriptional attenuator" evidence="3">
    <location>
        <begin position="356"/>
        <end position="529"/>
    </location>
</feature>
<dbReference type="InterPro" id="IPR027381">
    <property type="entry name" value="LytR/CpsA/Psr_C"/>
</dbReference>
<dbReference type="Gene3D" id="3.30.70.2390">
    <property type="match status" value="1"/>
</dbReference>
<feature type="compositionally biased region" description="Acidic residues" evidence="2">
    <location>
        <begin position="86"/>
        <end position="107"/>
    </location>
</feature>
<comment type="caution">
    <text evidence="5">The sequence shown here is derived from an EMBL/GenBank/DDBJ whole genome shotgun (WGS) entry which is preliminary data.</text>
</comment>
<accession>A0A100WNE5</accession>
<evidence type="ECO:0000313" key="6">
    <source>
        <dbReference type="Proteomes" id="UP000069705"/>
    </source>
</evidence>
<evidence type="ECO:0000256" key="1">
    <source>
        <dbReference type="ARBA" id="ARBA00006068"/>
    </source>
</evidence>
<dbReference type="Proteomes" id="UP000069705">
    <property type="component" value="Unassembled WGS sequence"/>
</dbReference>
<feature type="compositionally biased region" description="Low complexity" evidence="2">
    <location>
        <begin position="631"/>
        <end position="659"/>
    </location>
</feature>
<dbReference type="Pfam" id="PF13399">
    <property type="entry name" value="LytR_C"/>
    <property type="match status" value="1"/>
</dbReference>
<gene>
    <name evidence="5" type="ORF">RMCFA_1540</name>
</gene>
<feature type="region of interest" description="Disordered" evidence="2">
    <location>
        <begin position="610"/>
        <end position="660"/>
    </location>
</feature>
<evidence type="ECO:0000313" key="5">
    <source>
        <dbReference type="EMBL" id="GAT01426.1"/>
    </source>
</evidence>
<dbReference type="AlphaFoldDB" id="A0A100WNE5"/>
<dbReference type="Gene3D" id="3.40.630.190">
    <property type="entry name" value="LCP protein"/>
    <property type="match status" value="1"/>
</dbReference>
<evidence type="ECO:0000256" key="2">
    <source>
        <dbReference type="SAM" id="MobiDB-lite"/>
    </source>
</evidence>
<reference evidence="5 6" key="1">
    <citation type="journal article" date="2016" name="Genome Announc.">
        <title>Draft Genome Sequences of Five Rapidly Growing Mycobacterium Species, M. thermoresistibile, M. fortuitum subsp. acetamidolyticum, M. canariasense, M. brisbanense, and M. novocastrense.</title>
        <authorList>
            <person name="Katahira K."/>
            <person name="Ogura Y."/>
            <person name="Gotoh Y."/>
            <person name="Hayashi T."/>
        </authorList>
    </citation>
    <scope>NUCLEOTIDE SEQUENCE [LARGE SCALE GENOMIC DNA]</scope>
    <source>
        <strain evidence="5 6">JCM6368</strain>
    </source>
</reference>
<feature type="compositionally biased region" description="Acidic residues" evidence="2">
    <location>
        <begin position="153"/>
        <end position="180"/>
    </location>
</feature>